<name>A0A374NL12_9FIRM</name>
<evidence type="ECO:0000256" key="5">
    <source>
        <dbReference type="ARBA" id="ARBA00023136"/>
    </source>
</evidence>
<dbReference type="GeneID" id="97507640"/>
<evidence type="ECO:0000259" key="8">
    <source>
        <dbReference type="Pfam" id="PF12704"/>
    </source>
</evidence>
<evidence type="ECO:0000256" key="4">
    <source>
        <dbReference type="ARBA" id="ARBA00022989"/>
    </source>
</evidence>
<dbReference type="InterPro" id="IPR003838">
    <property type="entry name" value="ABC3_permease_C"/>
</dbReference>
<keyword evidence="4 6" id="KW-1133">Transmembrane helix</keyword>
<feature type="transmembrane region" description="Helical" evidence="6">
    <location>
        <begin position="329"/>
        <end position="350"/>
    </location>
</feature>
<evidence type="ECO:0000313" key="9">
    <source>
        <dbReference type="EMBL" id="RGI87124.1"/>
    </source>
</evidence>
<organism evidence="9 10">
    <name type="scientific">Anaerobutyricum hallii</name>
    <dbReference type="NCBI Taxonomy" id="39488"/>
    <lineage>
        <taxon>Bacteria</taxon>
        <taxon>Bacillati</taxon>
        <taxon>Bacillota</taxon>
        <taxon>Clostridia</taxon>
        <taxon>Lachnospirales</taxon>
        <taxon>Lachnospiraceae</taxon>
        <taxon>Anaerobutyricum</taxon>
    </lineage>
</organism>
<dbReference type="PANTHER" id="PTHR30572">
    <property type="entry name" value="MEMBRANE COMPONENT OF TRANSPORTER-RELATED"/>
    <property type="match status" value="1"/>
</dbReference>
<evidence type="ECO:0000256" key="2">
    <source>
        <dbReference type="ARBA" id="ARBA00022475"/>
    </source>
</evidence>
<evidence type="ECO:0000256" key="1">
    <source>
        <dbReference type="ARBA" id="ARBA00004651"/>
    </source>
</evidence>
<keyword evidence="5 6" id="KW-0472">Membrane</keyword>
<dbReference type="GO" id="GO:0022857">
    <property type="term" value="F:transmembrane transporter activity"/>
    <property type="evidence" value="ECO:0007669"/>
    <property type="project" value="TreeGrafter"/>
</dbReference>
<feature type="transmembrane region" description="Helical" evidence="6">
    <location>
        <begin position="450"/>
        <end position="469"/>
    </location>
</feature>
<evidence type="ECO:0000259" key="7">
    <source>
        <dbReference type="Pfam" id="PF02687"/>
    </source>
</evidence>
<comment type="subcellular location">
    <subcellularLocation>
        <location evidence="1">Cell membrane</location>
        <topology evidence="1">Multi-pass membrane protein</topology>
    </subcellularLocation>
</comment>
<reference evidence="9 10" key="1">
    <citation type="submission" date="2018-08" db="EMBL/GenBank/DDBJ databases">
        <title>A genome reference for cultivated species of the human gut microbiota.</title>
        <authorList>
            <person name="Zou Y."/>
            <person name="Xue W."/>
            <person name="Luo G."/>
        </authorList>
    </citation>
    <scope>NUCLEOTIDE SEQUENCE [LARGE SCALE GENOMIC DNA]</scope>
    <source>
        <strain evidence="9 10">TM10-1AC</strain>
    </source>
</reference>
<feature type="domain" description="ABC3 transporter permease C-terminal" evidence="7">
    <location>
        <begin position="329"/>
        <end position="427"/>
    </location>
</feature>
<gene>
    <name evidence="9" type="ORF">DXD91_08680</name>
</gene>
<feature type="transmembrane region" description="Helical" evidence="6">
    <location>
        <begin position="370"/>
        <end position="393"/>
    </location>
</feature>
<proteinExistence type="predicted"/>
<dbReference type="Pfam" id="PF02687">
    <property type="entry name" value="FtsX"/>
    <property type="match status" value="1"/>
</dbReference>
<feature type="domain" description="MacB-like periplasmic core" evidence="8">
    <location>
        <begin position="157"/>
        <end position="296"/>
    </location>
</feature>
<comment type="caution">
    <text evidence="9">The sequence shown here is derived from an EMBL/GenBank/DDBJ whole genome shotgun (WGS) entry which is preliminary data.</text>
</comment>
<evidence type="ECO:0000256" key="3">
    <source>
        <dbReference type="ARBA" id="ARBA00022692"/>
    </source>
</evidence>
<dbReference type="InterPro" id="IPR025857">
    <property type="entry name" value="MacB_PCD"/>
</dbReference>
<evidence type="ECO:0000313" key="10">
    <source>
        <dbReference type="Proteomes" id="UP000262524"/>
    </source>
</evidence>
<dbReference type="InterPro" id="IPR050250">
    <property type="entry name" value="Macrolide_Exporter_MacB"/>
</dbReference>
<dbReference type="RefSeq" id="WP_077710200.1">
    <property type="nucleotide sequence ID" value="NZ_QSOE01000050.1"/>
</dbReference>
<keyword evidence="3 6" id="KW-0812">Transmembrane</keyword>
<dbReference type="AlphaFoldDB" id="A0A374NL12"/>
<keyword evidence="2" id="KW-1003">Cell membrane</keyword>
<accession>A0A374NL12</accession>
<sequence>MNFFGLARRSVFRKPIKSILLLLIVFAISTLLLAGVASKNASIEVQDKTRQAIGAGFLLERNAEYRTKRVREYSEKIGNDKEGSFGGYHQEKEIINGVETWSGWTTNEFESLDIKDIEKLAKTKGIADYNITTATTPVNPVNFKRIEDKDVDQSVDEGGVSLIGNKDMKLDRNVLSGNLHIKEGRMITPEDKDMCVISEELANQNNLKIGDKISFNDYHDTENSKVSEAEIVGIYQVDQKMSPLMQGDTYRSENVIFTDLRFPEKAEGETSPLYERAYFKVEDVEAYDEVKENLQKVDINWEQYDLIDNNGNSETMSSNFNDLAKVSEMMILVISVASFVILVLVFLFWLKNRVQEVGIFLSLGVPKFRIIGQIWSEAIMIAVLSLMLSFAVAPAVSKVTANYLVSQQVQQMQEEEKNNEGKVSTEYVAPKQDVQNISVEVTPEMYLLDGASVLVLITASVLVSGIVILKRNPKDILSEMS</sequence>
<dbReference type="Pfam" id="PF12704">
    <property type="entry name" value="MacB_PCD"/>
    <property type="match status" value="1"/>
</dbReference>
<protein>
    <submittedName>
        <fullName evidence="9">ABC transporter permease</fullName>
    </submittedName>
</protein>
<evidence type="ECO:0000256" key="6">
    <source>
        <dbReference type="SAM" id="Phobius"/>
    </source>
</evidence>
<dbReference type="PANTHER" id="PTHR30572:SF9">
    <property type="entry name" value="ABC TRANSPORTER PERMEASE PROTEIN"/>
    <property type="match status" value="1"/>
</dbReference>
<dbReference type="Proteomes" id="UP000262524">
    <property type="component" value="Unassembled WGS sequence"/>
</dbReference>
<dbReference type="EMBL" id="QSOE01000050">
    <property type="protein sequence ID" value="RGI87124.1"/>
    <property type="molecule type" value="Genomic_DNA"/>
</dbReference>
<dbReference type="GO" id="GO:0005886">
    <property type="term" value="C:plasma membrane"/>
    <property type="evidence" value="ECO:0007669"/>
    <property type="project" value="UniProtKB-SubCell"/>
</dbReference>